<keyword evidence="1" id="KW-1133">Transmembrane helix</keyword>
<dbReference type="Proteomes" id="UP000654401">
    <property type="component" value="Unassembled WGS sequence"/>
</dbReference>
<sequence length="76" mass="8640">MEMVLYTVIAVVLYLVSDRILGYLESMYGKVLPYRSVIFFVIILILAVTVFSIMENIMMPEDGALLNNGSYPWSGR</sequence>
<comment type="caution">
    <text evidence="2">The sequence shown here is derived from an EMBL/GenBank/DDBJ whole genome shotgun (WGS) entry which is preliminary data.</text>
</comment>
<dbReference type="EMBL" id="JACNFK010000024">
    <property type="protein sequence ID" value="MBC8519482.1"/>
    <property type="molecule type" value="Genomic_DNA"/>
</dbReference>
<feature type="transmembrane region" description="Helical" evidence="1">
    <location>
        <begin position="6"/>
        <end position="24"/>
    </location>
</feature>
<name>A0A8J6TXC0_9GAMM</name>
<organism evidence="2 3">
    <name type="scientific">Candidatus Thiopontia autotrophica</name>
    <dbReference type="NCBI Taxonomy" id="2841688"/>
    <lineage>
        <taxon>Bacteria</taxon>
        <taxon>Pseudomonadati</taxon>
        <taxon>Pseudomonadota</taxon>
        <taxon>Gammaproteobacteria</taxon>
        <taxon>Candidatus Thiopontia</taxon>
    </lineage>
</organism>
<reference evidence="2 3" key="1">
    <citation type="submission" date="2020-08" db="EMBL/GenBank/DDBJ databases">
        <title>Bridging the membrane lipid divide: bacteria of the FCB group superphylum have the potential to synthesize archaeal ether lipids.</title>
        <authorList>
            <person name="Villanueva L."/>
            <person name="Von Meijenfeldt F.A.B."/>
            <person name="Westbye A.B."/>
            <person name="Yadav S."/>
            <person name="Hopmans E.C."/>
            <person name="Dutilh B.E."/>
            <person name="Sinninghe Damste J.S."/>
        </authorList>
    </citation>
    <scope>NUCLEOTIDE SEQUENCE [LARGE SCALE GENOMIC DNA]</scope>
    <source>
        <strain evidence="2">NIOZ-UU100</strain>
    </source>
</reference>
<feature type="transmembrane region" description="Helical" evidence="1">
    <location>
        <begin position="36"/>
        <end position="54"/>
    </location>
</feature>
<evidence type="ECO:0000313" key="2">
    <source>
        <dbReference type="EMBL" id="MBC8519482.1"/>
    </source>
</evidence>
<keyword evidence="1" id="KW-0472">Membrane</keyword>
<evidence type="ECO:0000313" key="3">
    <source>
        <dbReference type="Proteomes" id="UP000654401"/>
    </source>
</evidence>
<keyword evidence="1" id="KW-0812">Transmembrane</keyword>
<accession>A0A8J6TXC0</accession>
<proteinExistence type="predicted"/>
<evidence type="ECO:0000256" key="1">
    <source>
        <dbReference type="SAM" id="Phobius"/>
    </source>
</evidence>
<protein>
    <submittedName>
        <fullName evidence="2">Uncharacterized protein</fullName>
    </submittedName>
</protein>
<dbReference type="AlphaFoldDB" id="A0A8J6TXC0"/>
<gene>
    <name evidence="2" type="ORF">H8D24_03620</name>
</gene>